<feature type="transmembrane region" description="Helical" evidence="1">
    <location>
        <begin position="48"/>
        <end position="72"/>
    </location>
</feature>
<evidence type="ECO:0008006" key="4">
    <source>
        <dbReference type="Google" id="ProtNLM"/>
    </source>
</evidence>
<dbReference type="RefSeq" id="WP_100705950.1">
    <property type="nucleotide sequence ID" value="NZ_NPDL01000003.1"/>
</dbReference>
<comment type="caution">
    <text evidence="2">The sequence shown here is derived from an EMBL/GenBank/DDBJ whole genome shotgun (WGS) entry which is preliminary data.</text>
</comment>
<organism evidence="2 3">
    <name type="scientific">Leptospira hartskeerlii</name>
    <dbReference type="NCBI Taxonomy" id="2023177"/>
    <lineage>
        <taxon>Bacteria</taxon>
        <taxon>Pseudomonadati</taxon>
        <taxon>Spirochaetota</taxon>
        <taxon>Spirochaetia</taxon>
        <taxon>Leptospirales</taxon>
        <taxon>Leptospiraceae</taxon>
        <taxon>Leptospira</taxon>
    </lineage>
</organism>
<evidence type="ECO:0000313" key="3">
    <source>
        <dbReference type="Proteomes" id="UP000232196"/>
    </source>
</evidence>
<proteinExistence type="predicted"/>
<sequence>MESNEISREQHRELDSLRAVLRNISFLLFLLSGILTFGAFLKEAPGKIVIQAVSAVLFFILGILGYGASLSFRKSLILEEKDPEQILFALKDLRFFLSGLGWILLGLFLLSFFGAFALLLS</sequence>
<evidence type="ECO:0000256" key="1">
    <source>
        <dbReference type="SAM" id="Phobius"/>
    </source>
</evidence>
<dbReference type="Proteomes" id="UP000232196">
    <property type="component" value="Unassembled WGS sequence"/>
</dbReference>
<gene>
    <name evidence="2" type="ORF">CH357_06560</name>
</gene>
<keyword evidence="3" id="KW-1185">Reference proteome</keyword>
<feature type="transmembrane region" description="Helical" evidence="1">
    <location>
        <begin position="93"/>
        <end position="120"/>
    </location>
</feature>
<dbReference type="OrthoDB" id="332349at2"/>
<evidence type="ECO:0000313" key="2">
    <source>
        <dbReference type="EMBL" id="PJZ26158.1"/>
    </source>
</evidence>
<dbReference type="AlphaFoldDB" id="A0A2M9XEP4"/>
<name>A0A2M9XEP4_9LEPT</name>
<keyword evidence="1" id="KW-0472">Membrane</keyword>
<accession>A0A2M9XEP4</accession>
<feature type="transmembrane region" description="Helical" evidence="1">
    <location>
        <begin position="20"/>
        <end position="42"/>
    </location>
</feature>
<keyword evidence="1" id="KW-0812">Transmembrane</keyword>
<reference evidence="2 3" key="1">
    <citation type="submission" date="2017-07" db="EMBL/GenBank/DDBJ databases">
        <title>Leptospira spp. isolated from tropical soils.</title>
        <authorList>
            <person name="Thibeaux R."/>
            <person name="Iraola G."/>
            <person name="Ferres I."/>
            <person name="Bierque E."/>
            <person name="Girault D."/>
            <person name="Soupe-Gilbert M.-E."/>
            <person name="Picardeau M."/>
            <person name="Goarant C."/>
        </authorList>
    </citation>
    <scope>NUCLEOTIDE SEQUENCE [LARGE SCALE GENOMIC DNA]</scope>
    <source>
        <strain evidence="2 3">MCA1-C-A1</strain>
    </source>
</reference>
<protein>
    <recommendedName>
        <fullName evidence="4">DUF202 domain-containing protein</fullName>
    </recommendedName>
</protein>
<dbReference type="EMBL" id="NPDN01000003">
    <property type="protein sequence ID" value="PJZ26158.1"/>
    <property type="molecule type" value="Genomic_DNA"/>
</dbReference>
<keyword evidence="1" id="KW-1133">Transmembrane helix</keyword>